<dbReference type="EMBL" id="JASZZN010000027">
    <property type="protein sequence ID" value="MDM4018875.1"/>
    <property type="molecule type" value="Genomic_DNA"/>
</dbReference>
<gene>
    <name evidence="2" type="ORF">QTN89_25705</name>
</gene>
<keyword evidence="1" id="KW-1133">Transmembrane helix</keyword>
<dbReference type="Pfam" id="PF06961">
    <property type="entry name" value="DUF1294"/>
    <property type="match status" value="1"/>
</dbReference>
<dbReference type="Proteomes" id="UP001239462">
    <property type="component" value="Unassembled WGS sequence"/>
</dbReference>
<name>A0ABT7PQY2_9BACT</name>
<evidence type="ECO:0000256" key="1">
    <source>
        <dbReference type="SAM" id="Phobius"/>
    </source>
</evidence>
<protein>
    <submittedName>
        <fullName evidence="2">DUF1294 domain-containing protein</fullName>
    </submittedName>
</protein>
<reference evidence="2 3" key="1">
    <citation type="submission" date="2023-06" db="EMBL/GenBank/DDBJ databases">
        <title>Roseiconus lacunae JC819 isolated from Gulf of Mannar region, Tamil Nadu.</title>
        <authorList>
            <person name="Pk S."/>
            <person name="Ch S."/>
            <person name="Ch V.R."/>
        </authorList>
    </citation>
    <scope>NUCLEOTIDE SEQUENCE [LARGE SCALE GENOMIC DNA]</scope>
    <source>
        <strain evidence="2 3">JC819</strain>
    </source>
</reference>
<feature type="transmembrane region" description="Helical" evidence="1">
    <location>
        <begin position="73"/>
        <end position="91"/>
    </location>
</feature>
<comment type="caution">
    <text evidence="2">The sequence shown here is derived from an EMBL/GenBank/DDBJ whole genome shotgun (WGS) entry which is preliminary data.</text>
</comment>
<keyword evidence="3" id="KW-1185">Reference proteome</keyword>
<keyword evidence="1" id="KW-0812">Transmembrane</keyword>
<dbReference type="RefSeq" id="WP_230773591.1">
    <property type="nucleotide sequence ID" value="NZ_CP141221.1"/>
</dbReference>
<evidence type="ECO:0000313" key="2">
    <source>
        <dbReference type="EMBL" id="MDM4018875.1"/>
    </source>
</evidence>
<proteinExistence type="predicted"/>
<organism evidence="2 3">
    <name type="scientific">Roseiconus lacunae</name>
    <dbReference type="NCBI Taxonomy" id="2605694"/>
    <lineage>
        <taxon>Bacteria</taxon>
        <taxon>Pseudomonadati</taxon>
        <taxon>Planctomycetota</taxon>
        <taxon>Planctomycetia</taxon>
        <taxon>Pirellulales</taxon>
        <taxon>Pirellulaceae</taxon>
        <taxon>Roseiconus</taxon>
    </lineage>
</organism>
<sequence length="97" mass="11194">MTLNLVLGYVVIVAILSSVTFLVYWVDKRRAQSDRWRTSEKTLHLLALFGGWPGAWIAQQKLRHKTQKRRFRIVYYATVVGHLLAVTTIAYCLSNSQ</sequence>
<accession>A0ABT7PQY2</accession>
<dbReference type="InterPro" id="IPR010718">
    <property type="entry name" value="DUF1294"/>
</dbReference>
<keyword evidence="1" id="KW-0472">Membrane</keyword>
<feature type="transmembrane region" description="Helical" evidence="1">
    <location>
        <begin position="6"/>
        <end position="26"/>
    </location>
</feature>
<evidence type="ECO:0000313" key="3">
    <source>
        <dbReference type="Proteomes" id="UP001239462"/>
    </source>
</evidence>